<dbReference type="Proteomes" id="UP001580346">
    <property type="component" value="Unassembled WGS sequence"/>
</dbReference>
<dbReference type="SMART" id="SM01057">
    <property type="entry name" value="Carb_anhydrase"/>
    <property type="match status" value="1"/>
</dbReference>
<evidence type="ECO:0000313" key="10">
    <source>
        <dbReference type="Proteomes" id="UP001580346"/>
    </source>
</evidence>
<evidence type="ECO:0000259" key="8">
    <source>
        <dbReference type="PROSITE" id="PS51144"/>
    </source>
</evidence>
<sequence>MQIAWITVLLVLVFMAGCTQRPNQAAETETGTDTPGIQTGSVPVVSPAHWSYEGDTGPEHWGDLNEDFLACKYGTQQSPINIKRSQLTSSDAIQPIEIHYGIAEANIQNNGHTIQVSLKDANPYIMLDGSRFTLAQFHFHHPSEHQINGQNADMELHFVHQSEDGKTAVLGVLINNGAENKAFESIWSSMPAKETEETVELEGTINLASMLPENLHSIRYNGSLTTPSCTEGVSWIVLDNPIEMSQAQIDQFAAIFPDNHRPVQPLGERKVVSE</sequence>
<reference evidence="9 10" key="1">
    <citation type="submission" date="2024-09" db="EMBL/GenBank/DDBJ databases">
        <title>Paenibacillus zeirhizospherea sp. nov., isolated from surface of the maize (Zea mays) roots in a horticulture field, Hungary.</title>
        <authorList>
            <person name="Marton D."/>
            <person name="Farkas M."/>
            <person name="Bedics A."/>
            <person name="Toth E."/>
            <person name="Tancsics A."/>
            <person name="Boka K."/>
            <person name="Maroti G."/>
            <person name="Kriszt B."/>
            <person name="Cserhati M."/>
        </authorList>
    </citation>
    <scope>NUCLEOTIDE SEQUENCE [LARGE SCALE GENOMIC DNA]</scope>
    <source>
        <strain evidence="9 10">KCTC 33519</strain>
    </source>
</reference>
<comment type="caution">
    <text evidence="9">The sequence shown here is derived from an EMBL/GenBank/DDBJ whole genome shotgun (WGS) entry which is preliminary data.</text>
</comment>
<keyword evidence="7" id="KW-0732">Signal</keyword>
<gene>
    <name evidence="9" type="ORF">ACE41H_00925</name>
</gene>
<feature type="domain" description="Alpha-carbonic anhydrase" evidence="8">
    <location>
        <begin position="48"/>
        <end position="274"/>
    </location>
</feature>
<evidence type="ECO:0000256" key="7">
    <source>
        <dbReference type="SAM" id="SignalP"/>
    </source>
</evidence>
<evidence type="ECO:0000256" key="6">
    <source>
        <dbReference type="ARBA" id="ARBA00048348"/>
    </source>
</evidence>
<comment type="similarity">
    <text evidence="1">Belongs to the alpha-carbonic anhydrase family.</text>
</comment>
<feature type="signal peptide" evidence="7">
    <location>
        <begin position="1"/>
        <end position="25"/>
    </location>
</feature>
<dbReference type="Pfam" id="PF00194">
    <property type="entry name" value="Carb_anhydrase"/>
    <property type="match status" value="1"/>
</dbReference>
<keyword evidence="4" id="KW-0862">Zinc</keyword>
<keyword evidence="10" id="KW-1185">Reference proteome</keyword>
<evidence type="ECO:0000256" key="1">
    <source>
        <dbReference type="ARBA" id="ARBA00010718"/>
    </source>
</evidence>
<dbReference type="InterPro" id="IPR023561">
    <property type="entry name" value="Carbonic_anhydrase_a-class"/>
</dbReference>
<dbReference type="Gene3D" id="3.10.200.10">
    <property type="entry name" value="Alpha carbonic anhydrase"/>
    <property type="match status" value="1"/>
</dbReference>
<dbReference type="InterPro" id="IPR041891">
    <property type="entry name" value="Alpha_CA_prokaryot-like"/>
</dbReference>
<evidence type="ECO:0000256" key="2">
    <source>
        <dbReference type="ARBA" id="ARBA00012925"/>
    </source>
</evidence>
<dbReference type="PROSITE" id="PS51144">
    <property type="entry name" value="ALPHA_CA_2"/>
    <property type="match status" value="1"/>
</dbReference>
<organism evidence="9 10">
    <name type="scientific">Paenibacillus enshidis</name>
    <dbReference type="NCBI Taxonomy" id="1458439"/>
    <lineage>
        <taxon>Bacteria</taxon>
        <taxon>Bacillati</taxon>
        <taxon>Bacillota</taxon>
        <taxon>Bacilli</taxon>
        <taxon>Bacillales</taxon>
        <taxon>Paenibacillaceae</taxon>
        <taxon>Paenibacillus</taxon>
    </lineage>
</organism>
<accession>A0ABV5AMG0</accession>
<evidence type="ECO:0000256" key="4">
    <source>
        <dbReference type="ARBA" id="ARBA00022833"/>
    </source>
</evidence>
<keyword evidence="3" id="KW-0479">Metal-binding</keyword>
<protein>
    <recommendedName>
        <fullName evidence="2">carbonic anhydrase</fullName>
        <ecNumber evidence="2">4.2.1.1</ecNumber>
    </recommendedName>
</protein>
<proteinExistence type="inferred from homology"/>
<dbReference type="EC" id="4.2.1.1" evidence="2"/>
<evidence type="ECO:0000256" key="5">
    <source>
        <dbReference type="ARBA" id="ARBA00023239"/>
    </source>
</evidence>
<dbReference type="RefSeq" id="WP_375352631.1">
    <property type="nucleotide sequence ID" value="NZ_JBHHMI010000001.1"/>
</dbReference>
<keyword evidence="5" id="KW-0456">Lyase</keyword>
<dbReference type="CDD" id="cd03124">
    <property type="entry name" value="alpha_CA_prokaryotic_like"/>
    <property type="match status" value="1"/>
</dbReference>
<dbReference type="EMBL" id="JBHHMI010000001">
    <property type="protein sequence ID" value="MFB5265353.1"/>
    <property type="molecule type" value="Genomic_DNA"/>
</dbReference>
<dbReference type="InterPro" id="IPR036398">
    <property type="entry name" value="CA_dom_sf"/>
</dbReference>
<name>A0ABV5AMG0_9BACL</name>
<dbReference type="PANTHER" id="PTHR18952:SF265">
    <property type="entry name" value="CARBONIC ANHYDRASE"/>
    <property type="match status" value="1"/>
</dbReference>
<feature type="chain" id="PRO_5046203039" description="carbonic anhydrase" evidence="7">
    <location>
        <begin position="26"/>
        <end position="274"/>
    </location>
</feature>
<evidence type="ECO:0000313" key="9">
    <source>
        <dbReference type="EMBL" id="MFB5265353.1"/>
    </source>
</evidence>
<dbReference type="InterPro" id="IPR001148">
    <property type="entry name" value="CA_dom"/>
</dbReference>
<evidence type="ECO:0000256" key="3">
    <source>
        <dbReference type="ARBA" id="ARBA00022723"/>
    </source>
</evidence>
<comment type="catalytic activity">
    <reaction evidence="6">
        <text>hydrogencarbonate + H(+) = CO2 + H2O</text>
        <dbReference type="Rhea" id="RHEA:10748"/>
        <dbReference type="ChEBI" id="CHEBI:15377"/>
        <dbReference type="ChEBI" id="CHEBI:15378"/>
        <dbReference type="ChEBI" id="CHEBI:16526"/>
        <dbReference type="ChEBI" id="CHEBI:17544"/>
        <dbReference type="EC" id="4.2.1.1"/>
    </reaction>
</comment>
<dbReference type="PANTHER" id="PTHR18952">
    <property type="entry name" value="CARBONIC ANHYDRASE"/>
    <property type="match status" value="1"/>
</dbReference>
<dbReference type="SUPFAM" id="SSF51069">
    <property type="entry name" value="Carbonic anhydrase"/>
    <property type="match status" value="1"/>
</dbReference>